<evidence type="ECO:0000256" key="2">
    <source>
        <dbReference type="ARBA" id="ARBA00022771"/>
    </source>
</evidence>
<dbReference type="Pfam" id="PF01363">
    <property type="entry name" value="FYVE"/>
    <property type="match status" value="1"/>
</dbReference>
<dbReference type="GO" id="GO:0008270">
    <property type="term" value="F:zinc ion binding"/>
    <property type="evidence" value="ECO:0007669"/>
    <property type="project" value="UniProtKB-KW"/>
</dbReference>
<sequence>MQHHRVILSSEDEEGIYKALMKQVQTSILTTPAIRLVHATRQEGYRLYEQHHGVRVYTRKSASGGEETMSVSYSQNHLTFENLVYLLLAPSTEEHRIQQTLFHDDAFLDGCVLSTVLSPTDEDPFQWYGLKYTKMALSSYRFVDPRDLCYVEISGTTINMEGNTVLYVMRESMTLNSVPLVPDAIRGRVKSLSLHTECPNGTIEHVHFSYLNPFGSVPAFLFKPTQLRMNTLVERYAELIHFKRMLELSKHCTTFFPHSQYVVSIVASYDVARSCASSKLRKACGSCDRSFWALMTRYYCRSCGEVICGNCAIFIPRPKEQLFQTHLSVVKEEYCKTCYLHVRGPTSSSMTSSSSIGGTCSFQQSDGRHGRPDVGGATFMLSSRHFPKDSETTYQSNRSLLSMPTSRRGYKTPSTKQATLSMIPPLRG</sequence>
<feature type="region of interest" description="Disordered" evidence="5">
    <location>
        <begin position="350"/>
        <end position="374"/>
    </location>
</feature>
<dbReference type="GeneID" id="20811683"/>
<dbReference type="VEuPathDB" id="FungiDB:H257_09687"/>
<dbReference type="AlphaFoldDB" id="W4G8Z7"/>
<evidence type="ECO:0000256" key="4">
    <source>
        <dbReference type="PROSITE-ProRule" id="PRU00091"/>
    </source>
</evidence>
<feature type="domain" description="FYVE-type" evidence="6">
    <location>
        <begin position="278"/>
        <end position="343"/>
    </location>
</feature>
<dbReference type="SUPFAM" id="SSF57903">
    <property type="entry name" value="FYVE/PHD zinc finger"/>
    <property type="match status" value="1"/>
</dbReference>
<dbReference type="InterPro" id="IPR052727">
    <property type="entry name" value="Rab4/Rab5_effector"/>
</dbReference>
<dbReference type="InterPro" id="IPR013083">
    <property type="entry name" value="Znf_RING/FYVE/PHD"/>
</dbReference>
<dbReference type="InterPro" id="IPR017455">
    <property type="entry name" value="Znf_FYVE-rel"/>
</dbReference>
<dbReference type="PROSITE" id="PS50178">
    <property type="entry name" value="ZF_FYVE"/>
    <property type="match status" value="1"/>
</dbReference>
<dbReference type="RefSeq" id="XP_009834287.1">
    <property type="nucleotide sequence ID" value="XM_009835985.1"/>
</dbReference>
<dbReference type="InterPro" id="IPR000306">
    <property type="entry name" value="Znf_FYVE"/>
</dbReference>
<dbReference type="InterPro" id="IPR011011">
    <property type="entry name" value="Znf_FYVE_PHD"/>
</dbReference>
<organism evidence="7">
    <name type="scientific">Aphanomyces astaci</name>
    <name type="common">Crayfish plague agent</name>
    <dbReference type="NCBI Taxonomy" id="112090"/>
    <lineage>
        <taxon>Eukaryota</taxon>
        <taxon>Sar</taxon>
        <taxon>Stramenopiles</taxon>
        <taxon>Oomycota</taxon>
        <taxon>Saprolegniomycetes</taxon>
        <taxon>Saprolegniales</taxon>
        <taxon>Verrucalvaceae</taxon>
        <taxon>Aphanomyces</taxon>
    </lineage>
</organism>
<dbReference type="SUPFAM" id="SSF55961">
    <property type="entry name" value="Bet v1-like"/>
    <property type="match status" value="1"/>
</dbReference>
<dbReference type="OrthoDB" id="65131at2759"/>
<dbReference type="PANTHER" id="PTHR13510">
    <property type="entry name" value="FYVE-FINGER-CONTAINING RAB5 EFFECTOR PROTEIN RABENOSYN-5-RELATED"/>
    <property type="match status" value="1"/>
</dbReference>
<dbReference type="PANTHER" id="PTHR13510:SF44">
    <property type="entry name" value="RABENOSYN-5"/>
    <property type="match status" value="1"/>
</dbReference>
<keyword evidence="1" id="KW-0479">Metal-binding</keyword>
<dbReference type="STRING" id="112090.W4G8Z7"/>
<dbReference type="Gene3D" id="3.30.40.10">
    <property type="entry name" value="Zinc/RING finger domain, C3HC4 (zinc finger)"/>
    <property type="match status" value="1"/>
</dbReference>
<reference evidence="7" key="1">
    <citation type="submission" date="2013-12" db="EMBL/GenBank/DDBJ databases">
        <title>The Genome Sequence of Aphanomyces astaci APO3.</title>
        <authorList>
            <consortium name="The Broad Institute Genomics Platform"/>
            <person name="Russ C."/>
            <person name="Tyler B."/>
            <person name="van West P."/>
            <person name="Dieguez-Uribeondo J."/>
            <person name="Young S.K."/>
            <person name="Zeng Q."/>
            <person name="Gargeya S."/>
            <person name="Fitzgerald M."/>
            <person name="Abouelleil A."/>
            <person name="Alvarado L."/>
            <person name="Chapman S.B."/>
            <person name="Gainer-Dewar J."/>
            <person name="Goldberg J."/>
            <person name="Griggs A."/>
            <person name="Gujja S."/>
            <person name="Hansen M."/>
            <person name="Howarth C."/>
            <person name="Imamovic A."/>
            <person name="Ireland A."/>
            <person name="Larimer J."/>
            <person name="McCowan C."/>
            <person name="Murphy C."/>
            <person name="Pearson M."/>
            <person name="Poon T.W."/>
            <person name="Priest M."/>
            <person name="Roberts A."/>
            <person name="Saif S."/>
            <person name="Shea T."/>
            <person name="Sykes S."/>
            <person name="Wortman J."/>
            <person name="Nusbaum C."/>
            <person name="Birren B."/>
        </authorList>
    </citation>
    <scope>NUCLEOTIDE SEQUENCE [LARGE SCALE GENOMIC DNA]</scope>
    <source>
        <strain evidence="7">APO3</strain>
    </source>
</reference>
<dbReference type="EMBL" id="KI913137">
    <property type="protein sequence ID" value="ETV76162.1"/>
    <property type="molecule type" value="Genomic_DNA"/>
</dbReference>
<gene>
    <name evidence="7" type="ORF">H257_09687</name>
</gene>
<feature type="compositionally biased region" description="Low complexity" evidence="5">
    <location>
        <begin position="350"/>
        <end position="361"/>
    </location>
</feature>
<dbReference type="Gene3D" id="3.30.530.20">
    <property type="match status" value="1"/>
</dbReference>
<keyword evidence="3" id="KW-0862">Zinc</keyword>
<evidence type="ECO:0000259" key="6">
    <source>
        <dbReference type="PROSITE" id="PS50178"/>
    </source>
</evidence>
<evidence type="ECO:0000256" key="5">
    <source>
        <dbReference type="SAM" id="MobiDB-lite"/>
    </source>
</evidence>
<feature type="region of interest" description="Disordered" evidence="5">
    <location>
        <begin position="388"/>
        <end position="428"/>
    </location>
</feature>
<name>W4G8Z7_APHAT</name>
<keyword evidence="2 4" id="KW-0863">Zinc-finger</keyword>
<accession>W4G8Z7</accession>
<evidence type="ECO:0000256" key="3">
    <source>
        <dbReference type="ARBA" id="ARBA00022833"/>
    </source>
</evidence>
<evidence type="ECO:0000256" key="1">
    <source>
        <dbReference type="ARBA" id="ARBA00022723"/>
    </source>
</evidence>
<dbReference type="InterPro" id="IPR023393">
    <property type="entry name" value="START-like_dom_sf"/>
</dbReference>
<proteinExistence type="predicted"/>
<evidence type="ECO:0000313" key="7">
    <source>
        <dbReference type="EMBL" id="ETV76162.1"/>
    </source>
</evidence>
<protein>
    <recommendedName>
        <fullName evidence="6">FYVE-type domain-containing protein</fullName>
    </recommendedName>
</protein>
<feature type="compositionally biased region" description="Polar residues" evidence="5">
    <location>
        <begin position="392"/>
        <end position="405"/>
    </location>
</feature>